<protein>
    <submittedName>
        <fullName evidence="6">Uncharacterized protein</fullName>
    </submittedName>
</protein>
<evidence type="ECO:0000256" key="2">
    <source>
        <dbReference type="ARBA" id="ARBA00022692"/>
    </source>
</evidence>
<reference evidence="6 7" key="1">
    <citation type="journal article" date="2018" name="Sci. Rep.">
        <title>A novel species of the marine cyanobacterium Acaryochloris with a unique pigment content and lifestyle.</title>
        <authorList>
            <person name="Partensky F."/>
            <person name="Six C."/>
            <person name="Ratin M."/>
            <person name="Garczarek L."/>
            <person name="Vaulot D."/>
            <person name="Probert I."/>
            <person name="Calteau A."/>
            <person name="Gourvil P."/>
            <person name="Marie D."/>
            <person name="Grebert T."/>
            <person name="Bouchier C."/>
            <person name="Le Panse S."/>
            <person name="Gachenot M."/>
            <person name="Rodriguez F."/>
            <person name="Garrido J.L."/>
        </authorList>
    </citation>
    <scope>NUCLEOTIDE SEQUENCE [LARGE SCALE GENOMIC DNA]</scope>
    <source>
        <strain evidence="6 7">RCC1774</strain>
    </source>
</reference>
<gene>
    <name evidence="6" type="ORF">C1752_02128</name>
</gene>
<dbReference type="RefSeq" id="WP_233501512.1">
    <property type="nucleotide sequence ID" value="NZ_CAWNWM010000005.1"/>
</dbReference>
<organism evidence="6 7">
    <name type="scientific">Acaryochloris thomasi RCC1774</name>
    <dbReference type="NCBI Taxonomy" id="1764569"/>
    <lineage>
        <taxon>Bacteria</taxon>
        <taxon>Bacillati</taxon>
        <taxon>Cyanobacteriota</taxon>
        <taxon>Cyanophyceae</taxon>
        <taxon>Acaryochloridales</taxon>
        <taxon>Acaryochloridaceae</taxon>
        <taxon>Acaryochloris</taxon>
        <taxon>Acaryochloris thomasi</taxon>
    </lineage>
</organism>
<evidence type="ECO:0000256" key="1">
    <source>
        <dbReference type="ARBA" id="ARBA00022475"/>
    </source>
</evidence>
<dbReference type="InterPro" id="IPR020912">
    <property type="entry name" value="UPF0295"/>
</dbReference>
<sequence>MNQRYVINFPALRSWMFAIAFICLLSVVGLGWLVKSFFVLLALLFITPIIAFFGIRWWINRNLVQEPCPSCGTAAVGLKNRVTQCPQCGESLEVEGQHFKRSTPPGTVDVQAVEVTAQVVED</sequence>
<evidence type="ECO:0000256" key="4">
    <source>
        <dbReference type="ARBA" id="ARBA00023136"/>
    </source>
</evidence>
<proteinExistence type="predicted"/>
<evidence type="ECO:0000256" key="3">
    <source>
        <dbReference type="ARBA" id="ARBA00022989"/>
    </source>
</evidence>
<accession>A0A2W1K009</accession>
<dbReference type="AlphaFoldDB" id="A0A2W1K009"/>
<evidence type="ECO:0000313" key="7">
    <source>
        <dbReference type="Proteomes" id="UP000248857"/>
    </source>
</evidence>
<keyword evidence="1" id="KW-1003">Cell membrane</keyword>
<dbReference type="Proteomes" id="UP000248857">
    <property type="component" value="Unassembled WGS sequence"/>
</dbReference>
<feature type="transmembrane region" description="Helical" evidence="5">
    <location>
        <begin position="12"/>
        <end position="32"/>
    </location>
</feature>
<evidence type="ECO:0000313" key="6">
    <source>
        <dbReference type="EMBL" id="PZD73647.1"/>
    </source>
</evidence>
<comment type="caution">
    <text evidence="6">The sequence shown here is derived from an EMBL/GenBank/DDBJ whole genome shotgun (WGS) entry which is preliminary data.</text>
</comment>
<dbReference type="Pfam" id="PF11023">
    <property type="entry name" value="DUF2614"/>
    <property type="match status" value="1"/>
</dbReference>
<dbReference type="EMBL" id="PQWO01000005">
    <property type="protein sequence ID" value="PZD73647.1"/>
    <property type="molecule type" value="Genomic_DNA"/>
</dbReference>
<evidence type="ECO:0000256" key="5">
    <source>
        <dbReference type="SAM" id="Phobius"/>
    </source>
</evidence>
<keyword evidence="3 5" id="KW-1133">Transmembrane helix</keyword>
<name>A0A2W1K009_9CYAN</name>
<keyword evidence="4 5" id="KW-0472">Membrane</keyword>
<feature type="transmembrane region" description="Helical" evidence="5">
    <location>
        <begin position="38"/>
        <end position="59"/>
    </location>
</feature>
<keyword evidence="7" id="KW-1185">Reference proteome</keyword>
<keyword evidence="2 5" id="KW-0812">Transmembrane</keyword>